<proteinExistence type="predicted"/>
<feature type="compositionally biased region" description="Acidic residues" evidence="1">
    <location>
        <begin position="298"/>
        <end position="319"/>
    </location>
</feature>
<feature type="region of interest" description="Disordered" evidence="1">
    <location>
        <begin position="82"/>
        <end position="117"/>
    </location>
</feature>
<dbReference type="EMBL" id="KZ293653">
    <property type="protein sequence ID" value="PBK94599.1"/>
    <property type="molecule type" value="Genomic_DNA"/>
</dbReference>
<protein>
    <submittedName>
        <fullName evidence="2">Uncharacterized protein</fullName>
    </submittedName>
</protein>
<accession>A0A2H3DHA5</accession>
<name>A0A2H3DHA5_ARMGA</name>
<feature type="compositionally biased region" description="Acidic residues" evidence="1">
    <location>
        <begin position="640"/>
        <end position="660"/>
    </location>
</feature>
<dbReference type="AlphaFoldDB" id="A0A2H3DHA5"/>
<evidence type="ECO:0000313" key="3">
    <source>
        <dbReference type="Proteomes" id="UP000217790"/>
    </source>
</evidence>
<dbReference type="InParanoid" id="A0A2H3DHA5"/>
<gene>
    <name evidence="2" type="ORF">ARMGADRAFT_1078483</name>
</gene>
<reference evidence="3" key="1">
    <citation type="journal article" date="2017" name="Nat. Ecol. Evol.">
        <title>Genome expansion and lineage-specific genetic innovations in the forest pathogenic fungi Armillaria.</title>
        <authorList>
            <person name="Sipos G."/>
            <person name="Prasanna A.N."/>
            <person name="Walter M.C."/>
            <person name="O'Connor E."/>
            <person name="Balint B."/>
            <person name="Krizsan K."/>
            <person name="Kiss B."/>
            <person name="Hess J."/>
            <person name="Varga T."/>
            <person name="Slot J."/>
            <person name="Riley R."/>
            <person name="Boka B."/>
            <person name="Rigling D."/>
            <person name="Barry K."/>
            <person name="Lee J."/>
            <person name="Mihaltcheva S."/>
            <person name="LaButti K."/>
            <person name="Lipzen A."/>
            <person name="Waldron R."/>
            <person name="Moloney N.M."/>
            <person name="Sperisen C."/>
            <person name="Kredics L."/>
            <person name="Vagvoelgyi C."/>
            <person name="Patrignani A."/>
            <person name="Fitzpatrick D."/>
            <person name="Nagy I."/>
            <person name="Doyle S."/>
            <person name="Anderson J.B."/>
            <person name="Grigoriev I.V."/>
            <person name="Gueldener U."/>
            <person name="Muensterkoetter M."/>
            <person name="Nagy L.G."/>
        </authorList>
    </citation>
    <scope>NUCLEOTIDE SEQUENCE [LARGE SCALE GENOMIC DNA]</scope>
    <source>
        <strain evidence="3">Ar21-2</strain>
    </source>
</reference>
<organism evidence="2 3">
    <name type="scientific">Armillaria gallica</name>
    <name type="common">Bulbous honey fungus</name>
    <name type="synonym">Armillaria bulbosa</name>
    <dbReference type="NCBI Taxonomy" id="47427"/>
    <lineage>
        <taxon>Eukaryota</taxon>
        <taxon>Fungi</taxon>
        <taxon>Dikarya</taxon>
        <taxon>Basidiomycota</taxon>
        <taxon>Agaricomycotina</taxon>
        <taxon>Agaricomycetes</taxon>
        <taxon>Agaricomycetidae</taxon>
        <taxon>Agaricales</taxon>
        <taxon>Marasmiineae</taxon>
        <taxon>Physalacriaceae</taxon>
        <taxon>Armillaria</taxon>
    </lineage>
</organism>
<dbReference type="Proteomes" id="UP000217790">
    <property type="component" value="Unassembled WGS sequence"/>
</dbReference>
<feature type="compositionally biased region" description="Polar residues" evidence="1">
    <location>
        <begin position="157"/>
        <end position="174"/>
    </location>
</feature>
<feature type="compositionally biased region" description="Polar residues" evidence="1">
    <location>
        <begin position="84"/>
        <end position="111"/>
    </location>
</feature>
<feature type="region of interest" description="Disordered" evidence="1">
    <location>
        <begin position="640"/>
        <end position="675"/>
    </location>
</feature>
<dbReference type="STRING" id="47427.A0A2H3DHA5"/>
<evidence type="ECO:0000313" key="2">
    <source>
        <dbReference type="EMBL" id="PBK94599.1"/>
    </source>
</evidence>
<feature type="region of interest" description="Disordered" evidence="1">
    <location>
        <begin position="212"/>
        <end position="233"/>
    </location>
</feature>
<evidence type="ECO:0000256" key="1">
    <source>
        <dbReference type="SAM" id="MobiDB-lite"/>
    </source>
</evidence>
<feature type="compositionally biased region" description="Low complexity" evidence="1">
    <location>
        <begin position="175"/>
        <end position="185"/>
    </location>
</feature>
<feature type="region of interest" description="Disordered" evidence="1">
    <location>
        <begin position="273"/>
        <end position="334"/>
    </location>
</feature>
<sequence length="675" mass="73461">MDSWLIDIVSHWLTCEDNWSSAGVVSKEWYKLEYSLLARVPNLSMDKVKFARREFNELVERALNYNLDVVPLPVHHTLAKRSKTMASPSQSHQGMATTGSRMVTPTPSKTMTPVPPSTEARVIESSMAKRMPPPQNVRSSVPRIDFLAASPKAPVPSTLNSGTSKGQVTQLPANKTTRVQQQTTQRKVKPMPITAATANVAFPPDLTSPLHQKPGTSFRFGPPAHTTGSETSLKSSSSHLLMVNAATRPLVNPGPNPADEGSIAPFPHVYRPLFFPGTDDEEEQVQGDLVEDSRIEDEIAGTDGEDGDVQSQAEEDAQSSDDATSPPTNMARRLRHEPKISFVFNDTTGDFVESYPTIFLSRPVAPPSQSQDLRHSVRSNTSPVNRNAAYLKMAQSSQSDATKKKKKDAKGKGRATETKAPRKRARTEDDTTQVKDKPASKKPKLKETVVIDGDEPAVATKAVHRRGPGLSRPPPVTLGISGGGFGEKVPSSAKVVSNGVQSVGVLVVDNDFGDFVEVDKSYWSKEVAPFYTTPCDHCWCLGTQCRKLLMHSIKCMRCHYSKLPCKVNGVPALNPIEHYRPKGYEAVNTFEAAINAIEVNNAAVSEITQQYLAGLSVVAHTDSIRAQVLRLRGCLAPVEDEADKENDKDDGEDDAPDDVAEGVAGPSMKKKGRLG</sequence>
<feature type="region of interest" description="Disordered" evidence="1">
    <location>
        <begin position="363"/>
        <end position="445"/>
    </location>
</feature>
<keyword evidence="3" id="KW-1185">Reference proteome</keyword>
<feature type="compositionally biased region" description="Basic and acidic residues" evidence="1">
    <location>
        <begin position="410"/>
        <end position="445"/>
    </location>
</feature>
<feature type="region of interest" description="Disordered" evidence="1">
    <location>
        <begin position="153"/>
        <end position="189"/>
    </location>
</feature>